<comment type="subcellular location">
    <subcellularLocation>
        <location evidence="1">Cell outer membrane</location>
    </subcellularLocation>
</comment>
<feature type="coiled-coil region" evidence="8">
    <location>
        <begin position="199"/>
        <end position="226"/>
    </location>
</feature>
<evidence type="ECO:0000256" key="3">
    <source>
        <dbReference type="ARBA" id="ARBA00022448"/>
    </source>
</evidence>
<evidence type="ECO:0000256" key="7">
    <source>
        <dbReference type="ARBA" id="ARBA00023237"/>
    </source>
</evidence>
<evidence type="ECO:0000313" key="10">
    <source>
        <dbReference type="Proteomes" id="UP000184327"/>
    </source>
</evidence>
<keyword evidence="7" id="KW-0998">Cell outer membrane</keyword>
<keyword evidence="5" id="KW-0812">Transmembrane</keyword>
<dbReference type="SUPFAM" id="SSF56954">
    <property type="entry name" value="Outer membrane efflux proteins (OEP)"/>
    <property type="match status" value="1"/>
</dbReference>
<dbReference type="RefSeq" id="WP_084522804.1">
    <property type="nucleotide sequence ID" value="NZ_FQUZ01000006.1"/>
</dbReference>
<dbReference type="OrthoDB" id="9813458at2"/>
<reference evidence="9 10" key="1">
    <citation type="submission" date="2016-11" db="EMBL/GenBank/DDBJ databases">
        <authorList>
            <person name="Jaros S."/>
            <person name="Januszkiewicz K."/>
            <person name="Wedrychowicz H."/>
        </authorList>
    </citation>
    <scope>NUCLEOTIDE SEQUENCE [LARGE SCALE GENOMIC DNA]</scope>
    <source>
        <strain evidence="9 10">DSM 16112</strain>
    </source>
</reference>
<dbReference type="GO" id="GO:0006508">
    <property type="term" value="P:proteolysis"/>
    <property type="evidence" value="ECO:0007669"/>
    <property type="project" value="UniProtKB-KW"/>
</dbReference>
<dbReference type="InterPro" id="IPR051906">
    <property type="entry name" value="TolC-like"/>
</dbReference>
<dbReference type="GO" id="GO:0015288">
    <property type="term" value="F:porin activity"/>
    <property type="evidence" value="ECO:0007669"/>
    <property type="project" value="TreeGrafter"/>
</dbReference>
<dbReference type="InterPro" id="IPR010130">
    <property type="entry name" value="T1SS_OMP_TolC"/>
</dbReference>
<keyword evidence="3" id="KW-0813">Transport</keyword>
<evidence type="ECO:0000256" key="5">
    <source>
        <dbReference type="ARBA" id="ARBA00022692"/>
    </source>
</evidence>
<dbReference type="STRING" id="1122156.SAMN02745117_00780"/>
<sequence length="465" mass="51384">MAWHKTARWQHARHWCVALLIGTGMVVGMGTPAHALGLLEAYALATANDATFQAARASRDAGLENRGIGRAGLLPQVSLSYQNAPRNRQHIRYEASNGQFQEDDREYKSHAGSVTLTQPLFDAAAWARWKKAGAYALMADEQYRSKAQDLVLRLVKGYTGVLLAQEQLAFAHAQHDVYREQLQRNTKAFEHGDGTRTDMAQTQARLKQAEVDVITAENALEVAQLALQSMLGLQQPALPPLDALAADFADATAPELETQDFAHWQQLALTHNAELAAQRHALEAARQDVRVQKAAHLPTVRAFVQHSRNQSDIAAAYNQNYRTNTVGVVLNMPLYAGGGTAAATRQSAHLHESARHTLEAQTQTVLLELRKQHRLSQSGPTRIAASLEAMRAAELALEGNRRSVMAGERTNLDVLDAIQQMYRARRDLSNVIYETINARLELRWRTGTLDAGDLQELAAYFPSPD</sequence>
<dbReference type="InterPro" id="IPR003423">
    <property type="entry name" value="OMP_efflux"/>
</dbReference>
<keyword evidence="9" id="KW-0378">Hydrolase</keyword>
<name>A0A1M4W0W0_9BURK</name>
<dbReference type="EMBL" id="FQUZ01000006">
    <property type="protein sequence ID" value="SHE74859.1"/>
    <property type="molecule type" value="Genomic_DNA"/>
</dbReference>
<protein>
    <submittedName>
        <fullName evidence="9">Outer membrane protein, protease secretion system</fullName>
    </submittedName>
</protein>
<evidence type="ECO:0000313" key="9">
    <source>
        <dbReference type="EMBL" id="SHE74859.1"/>
    </source>
</evidence>
<evidence type="ECO:0000256" key="8">
    <source>
        <dbReference type="SAM" id="Coils"/>
    </source>
</evidence>
<keyword evidence="6" id="KW-0472">Membrane</keyword>
<keyword evidence="4" id="KW-1134">Transmembrane beta strand</keyword>
<dbReference type="GO" id="GO:0015562">
    <property type="term" value="F:efflux transmembrane transporter activity"/>
    <property type="evidence" value="ECO:0007669"/>
    <property type="project" value="InterPro"/>
</dbReference>
<evidence type="ECO:0000256" key="4">
    <source>
        <dbReference type="ARBA" id="ARBA00022452"/>
    </source>
</evidence>
<accession>A0A1M4W0W0</accession>
<dbReference type="GO" id="GO:1990281">
    <property type="term" value="C:efflux pump complex"/>
    <property type="evidence" value="ECO:0007669"/>
    <property type="project" value="TreeGrafter"/>
</dbReference>
<dbReference type="AlphaFoldDB" id="A0A1M4W0W0"/>
<dbReference type="PANTHER" id="PTHR30026">
    <property type="entry name" value="OUTER MEMBRANE PROTEIN TOLC"/>
    <property type="match status" value="1"/>
</dbReference>
<keyword evidence="8" id="KW-0175">Coiled coil</keyword>
<dbReference type="Pfam" id="PF02321">
    <property type="entry name" value="OEP"/>
    <property type="match status" value="2"/>
</dbReference>
<organism evidence="9 10">
    <name type="scientific">Lampropedia hyalina DSM 16112</name>
    <dbReference type="NCBI Taxonomy" id="1122156"/>
    <lineage>
        <taxon>Bacteria</taxon>
        <taxon>Pseudomonadati</taxon>
        <taxon>Pseudomonadota</taxon>
        <taxon>Betaproteobacteria</taxon>
        <taxon>Burkholderiales</taxon>
        <taxon>Comamonadaceae</taxon>
        <taxon>Lampropedia</taxon>
    </lineage>
</organism>
<keyword evidence="9" id="KW-0645">Protease</keyword>
<evidence type="ECO:0000256" key="1">
    <source>
        <dbReference type="ARBA" id="ARBA00004442"/>
    </source>
</evidence>
<dbReference type="GO" id="GO:0008233">
    <property type="term" value="F:peptidase activity"/>
    <property type="evidence" value="ECO:0007669"/>
    <property type="project" value="UniProtKB-KW"/>
</dbReference>
<dbReference type="Gene3D" id="1.20.1600.10">
    <property type="entry name" value="Outer membrane efflux proteins (OEP)"/>
    <property type="match status" value="1"/>
</dbReference>
<dbReference type="Proteomes" id="UP000184327">
    <property type="component" value="Unassembled WGS sequence"/>
</dbReference>
<comment type="similarity">
    <text evidence="2">Belongs to the outer membrane factor (OMF) (TC 1.B.17) family.</text>
</comment>
<proteinExistence type="inferred from homology"/>
<keyword evidence="10" id="KW-1185">Reference proteome</keyword>
<gene>
    <name evidence="9" type="ORF">SAMN02745117_00780</name>
</gene>
<dbReference type="PANTHER" id="PTHR30026:SF20">
    <property type="entry name" value="OUTER MEMBRANE PROTEIN TOLC"/>
    <property type="match status" value="1"/>
</dbReference>
<evidence type="ECO:0000256" key="6">
    <source>
        <dbReference type="ARBA" id="ARBA00023136"/>
    </source>
</evidence>
<dbReference type="GO" id="GO:0009279">
    <property type="term" value="C:cell outer membrane"/>
    <property type="evidence" value="ECO:0007669"/>
    <property type="project" value="UniProtKB-SubCell"/>
</dbReference>
<dbReference type="NCBIfam" id="TIGR01844">
    <property type="entry name" value="type_I_sec_TolC"/>
    <property type="match status" value="1"/>
</dbReference>
<evidence type="ECO:0000256" key="2">
    <source>
        <dbReference type="ARBA" id="ARBA00007613"/>
    </source>
</evidence>